<proteinExistence type="predicted"/>
<evidence type="ECO:0000313" key="7">
    <source>
        <dbReference type="EMBL" id="OHA58098.1"/>
    </source>
</evidence>
<evidence type="ECO:0000256" key="5">
    <source>
        <dbReference type="ARBA" id="ARBA00022691"/>
    </source>
</evidence>
<organism evidence="7 8">
    <name type="scientific">Candidatus Vogelbacteria bacterium RIFOXYD1_FULL_44_32</name>
    <dbReference type="NCBI Taxonomy" id="1802438"/>
    <lineage>
        <taxon>Bacteria</taxon>
        <taxon>Candidatus Vogeliibacteriota</taxon>
    </lineage>
</organism>
<dbReference type="GO" id="GO:0008168">
    <property type="term" value="F:methyltransferase activity"/>
    <property type="evidence" value="ECO:0007669"/>
    <property type="project" value="UniProtKB-KW"/>
</dbReference>
<feature type="domain" description="SET" evidence="6">
    <location>
        <begin position="10"/>
        <end position="113"/>
    </location>
</feature>
<evidence type="ECO:0000256" key="4">
    <source>
        <dbReference type="ARBA" id="ARBA00022679"/>
    </source>
</evidence>
<dbReference type="Proteomes" id="UP000177043">
    <property type="component" value="Unassembled WGS sequence"/>
</dbReference>
<dbReference type="Gene3D" id="2.170.270.10">
    <property type="entry name" value="SET domain"/>
    <property type="match status" value="1"/>
</dbReference>
<dbReference type="GO" id="GO:0005694">
    <property type="term" value="C:chromosome"/>
    <property type="evidence" value="ECO:0007669"/>
    <property type="project" value="UniProtKB-SubCell"/>
</dbReference>
<keyword evidence="5" id="KW-0949">S-adenosyl-L-methionine</keyword>
<dbReference type="PROSITE" id="PS50280">
    <property type="entry name" value="SET"/>
    <property type="match status" value="1"/>
</dbReference>
<dbReference type="InterPro" id="IPR001214">
    <property type="entry name" value="SET_dom"/>
</dbReference>
<protein>
    <recommendedName>
        <fullName evidence="6">SET domain-containing protein</fullName>
    </recommendedName>
</protein>
<reference evidence="7 8" key="1">
    <citation type="journal article" date="2016" name="Nat. Commun.">
        <title>Thousands of microbial genomes shed light on interconnected biogeochemical processes in an aquifer system.</title>
        <authorList>
            <person name="Anantharaman K."/>
            <person name="Brown C.T."/>
            <person name="Hug L.A."/>
            <person name="Sharon I."/>
            <person name="Castelle C.J."/>
            <person name="Probst A.J."/>
            <person name="Thomas B.C."/>
            <person name="Singh A."/>
            <person name="Wilkins M.J."/>
            <person name="Karaoz U."/>
            <person name="Brodie E.L."/>
            <person name="Williams K.H."/>
            <person name="Hubbard S.S."/>
            <person name="Banfield J.F."/>
        </authorList>
    </citation>
    <scope>NUCLEOTIDE SEQUENCE [LARGE SCALE GENOMIC DNA]</scope>
</reference>
<dbReference type="EMBL" id="MHTJ01000005">
    <property type="protein sequence ID" value="OHA58098.1"/>
    <property type="molecule type" value="Genomic_DNA"/>
</dbReference>
<dbReference type="InterPro" id="IPR050777">
    <property type="entry name" value="SET2_Histone-Lys_MeTrsfase"/>
</dbReference>
<dbReference type="Pfam" id="PF00856">
    <property type="entry name" value="SET"/>
    <property type="match status" value="1"/>
</dbReference>
<comment type="caution">
    <text evidence="7">The sequence shown here is derived from an EMBL/GenBank/DDBJ whole genome shotgun (WGS) entry which is preliminary data.</text>
</comment>
<dbReference type="STRING" id="1802438.A2571_03605"/>
<dbReference type="GO" id="GO:0032259">
    <property type="term" value="P:methylation"/>
    <property type="evidence" value="ECO:0007669"/>
    <property type="project" value="UniProtKB-KW"/>
</dbReference>
<dbReference type="SMART" id="SM00317">
    <property type="entry name" value="SET"/>
    <property type="match status" value="1"/>
</dbReference>
<comment type="subcellular location">
    <subcellularLocation>
        <location evidence="1">Chromosome</location>
    </subcellularLocation>
</comment>
<name>A0A1G2QCD8_9BACT</name>
<dbReference type="SUPFAM" id="SSF82199">
    <property type="entry name" value="SET domain"/>
    <property type="match status" value="1"/>
</dbReference>
<evidence type="ECO:0000256" key="1">
    <source>
        <dbReference type="ARBA" id="ARBA00004286"/>
    </source>
</evidence>
<keyword evidence="2" id="KW-0158">Chromosome</keyword>
<dbReference type="PANTHER" id="PTHR22884">
    <property type="entry name" value="SET DOMAIN PROTEINS"/>
    <property type="match status" value="1"/>
</dbReference>
<gene>
    <name evidence="7" type="ORF">A2571_03605</name>
</gene>
<evidence type="ECO:0000256" key="3">
    <source>
        <dbReference type="ARBA" id="ARBA00022603"/>
    </source>
</evidence>
<sequence length="135" mass="15481">MPSKYIPGDYRLKAKRSSAGLGLFTDSDIPKGACIIEYVGRVIGEKEAYTSRSRYLFEINSKITIDGQARTNTARYINHACRPNCEPVIHQKRIFIMAKKNIKAGEELTYDYGKEYWNDRIKPHGCRCAKCKKLK</sequence>
<accession>A0A1G2QCD8</accession>
<evidence type="ECO:0000259" key="6">
    <source>
        <dbReference type="PROSITE" id="PS50280"/>
    </source>
</evidence>
<evidence type="ECO:0000256" key="2">
    <source>
        <dbReference type="ARBA" id="ARBA00022454"/>
    </source>
</evidence>
<dbReference type="InterPro" id="IPR046341">
    <property type="entry name" value="SET_dom_sf"/>
</dbReference>
<keyword evidence="4" id="KW-0808">Transferase</keyword>
<dbReference type="AlphaFoldDB" id="A0A1G2QCD8"/>
<keyword evidence="3" id="KW-0489">Methyltransferase</keyword>
<evidence type="ECO:0000313" key="8">
    <source>
        <dbReference type="Proteomes" id="UP000177043"/>
    </source>
</evidence>